<organism evidence="8 9">
    <name type="scientific">Candidatus Gottesmanbacteria bacterium GW2011_GWA1_47_8</name>
    <dbReference type="NCBI Taxonomy" id="1618438"/>
    <lineage>
        <taxon>Bacteria</taxon>
        <taxon>Candidatus Gottesmaniibacteriota</taxon>
    </lineage>
</organism>
<name>A0A0G1TGV1_9BACT</name>
<dbReference type="Proteomes" id="UP000034212">
    <property type="component" value="Unassembled WGS sequence"/>
</dbReference>
<sequence length="131" mass="14678">MITVLFQTETHYPVDRKKIKAAVVEALGGKTKRATEVSVSVIGDRMMKKLNHKYRNIISTTDVLSFPLNDSSNYRGAFVESPDNVLRLGDILVSFPQAVKEATEENKLVDDKIIELTLHGLNHLLGIHHPE</sequence>
<keyword evidence="6" id="KW-0378">Hydrolase</keyword>
<accession>A0A0G1TGV1</accession>
<keyword evidence="4" id="KW-0479">Metal-binding</keyword>
<gene>
    <name evidence="8" type="ORF">UY08_C0004G0004</name>
</gene>
<evidence type="ECO:0000256" key="6">
    <source>
        <dbReference type="ARBA" id="ARBA00022801"/>
    </source>
</evidence>
<dbReference type="EMBL" id="LCOQ01000004">
    <property type="protein sequence ID" value="KKU80996.1"/>
    <property type="molecule type" value="Genomic_DNA"/>
</dbReference>
<dbReference type="GO" id="GO:0004519">
    <property type="term" value="F:endonuclease activity"/>
    <property type="evidence" value="ECO:0007669"/>
    <property type="project" value="UniProtKB-KW"/>
</dbReference>
<protein>
    <submittedName>
        <fullName evidence="8">Putative rRNA maturation factor</fullName>
    </submittedName>
</protein>
<evidence type="ECO:0000256" key="1">
    <source>
        <dbReference type="ARBA" id="ARBA00001947"/>
    </source>
</evidence>
<evidence type="ECO:0000256" key="4">
    <source>
        <dbReference type="ARBA" id="ARBA00022723"/>
    </source>
</evidence>
<proteinExistence type="inferred from homology"/>
<dbReference type="InterPro" id="IPR002036">
    <property type="entry name" value="YbeY"/>
</dbReference>
<keyword evidence="3" id="KW-0540">Nuclease</keyword>
<evidence type="ECO:0000313" key="8">
    <source>
        <dbReference type="EMBL" id="KKU80996.1"/>
    </source>
</evidence>
<keyword evidence="7" id="KW-0862">Zinc</keyword>
<dbReference type="PANTHER" id="PTHR46986">
    <property type="entry name" value="ENDORIBONUCLEASE YBEY, CHLOROPLASTIC"/>
    <property type="match status" value="1"/>
</dbReference>
<evidence type="ECO:0000313" key="9">
    <source>
        <dbReference type="Proteomes" id="UP000034212"/>
    </source>
</evidence>
<dbReference type="NCBIfam" id="TIGR00043">
    <property type="entry name" value="rRNA maturation RNase YbeY"/>
    <property type="match status" value="1"/>
</dbReference>
<evidence type="ECO:0000256" key="5">
    <source>
        <dbReference type="ARBA" id="ARBA00022759"/>
    </source>
</evidence>
<comment type="caution">
    <text evidence="8">The sequence shown here is derived from an EMBL/GenBank/DDBJ whole genome shotgun (WGS) entry which is preliminary data.</text>
</comment>
<dbReference type="PANTHER" id="PTHR46986:SF1">
    <property type="entry name" value="ENDORIBONUCLEASE YBEY, CHLOROPLASTIC"/>
    <property type="match status" value="1"/>
</dbReference>
<dbReference type="GO" id="GO:0046872">
    <property type="term" value="F:metal ion binding"/>
    <property type="evidence" value="ECO:0007669"/>
    <property type="project" value="UniProtKB-KW"/>
</dbReference>
<dbReference type="Pfam" id="PF02130">
    <property type="entry name" value="YbeY"/>
    <property type="match status" value="1"/>
</dbReference>
<keyword evidence="5" id="KW-0255">Endonuclease</keyword>
<comment type="similarity">
    <text evidence="2">Belongs to the endoribonuclease YbeY family.</text>
</comment>
<dbReference type="InterPro" id="IPR023091">
    <property type="entry name" value="MetalPrtase_cat_dom_sf_prd"/>
</dbReference>
<dbReference type="GO" id="GO:0004222">
    <property type="term" value="F:metalloendopeptidase activity"/>
    <property type="evidence" value="ECO:0007669"/>
    <property type="project" value="InterPro"/>
</dbReference>
<evidence type="ECO:0000256" key="2">
    <source>
        <dbReference type="ARBA" id="ARBA00010875"/>
    </source>
</evidence>
<dbReference type="SUPFAM" id="SSF55486">
    <property type="entry name" value="Metalloproteases ('zincins'), catalytic domain"/>
    <property type="match status" value="1"/>
</dbReference>
<evidence type="ECO:0000256" key="7">
    <source>
        <dbReference type="ARBA" id="ARBA00022833"/>
    </source>
</evidence>
<dbReference type="AlphaFoldDB" id="A0A0G1TGV1"/>
<comment type="cofactor">
    <cofactor evidence="1">
        <name>Zn(2+)</name>
        <dbReference type="ChEBI" id="CHEBI:29105"/>
    </cofactor>
</comment>
<evidence type="ECO:0000256" key="3">
    <source>
        <dbReference type="ARBA" id="ARBA00022722"/>
    </source>
</evidence>
<dbReference type="Gene3D" id="3.40.390.30">
    <property type="entry name" value="Metalloproteases ('zincins'), catalytic domain"/>
    <property type="match status" value="1"/>
</dbReference>
<reference evidence="8 9" key="1">
    <citation type="journal article" date="2015" name="Nature">
        <title>rRNA introns, odd ribosomes, and small enigmatic genomes across a large radiation of phyla.</title>
        <authorList>
            <person name="Brown C.T."/>
            <person name="Hug L.A."/>
            <person name="Thomas B.C."/>
            <person name="Sharon I."/>
            <person name="Castelle C.J."/>
            <person name="Singh A."/>
            <person name="Wilkins M.J."/>
            <person name="Williams K.H."/>
            <person name="Banfield J.F."/>
        </authorList>
    </citation>
    <scope>NUCLEOTIDE SEQUENCE [LARGE SCALE GENOMIC DNA]</scope>
</reference>
<dbReference type="GO" id="GO:0006364">
    <property type="term" value="P:rRNA processing"/>
    <property type="evidence" value="ECO:0007669"/>
    <property type="project" value="InterPro"/>
</dbReference>